<dbReference type="GO" id="GO:0042773">
    <property type="term" value="P:ATP synthesis coupled electron transport"/>
    <property type="evidence" value="ECO:0007669"/>
    <property type="project" value="TreeGrafter"/>
</dbReference>
<evidence type="ECO:0000256" key="6">
    <source>
        <dbReference type="ARBA" id="ARBA00022692"/>
    </source>
</evidence>
<evidence type="ECO:0000256" key="5">
    <source>
        <dbReference type="ARBA" id="ARBA00022660"/>
    </source>
</evidence>
<dbReference type="GO" id="GO:0016020">
    <property type="term" value="C:membrane"/>
    <property type="evidence" value="ECO:0007669"/>
    <property type="project" value="UniProtKB-SubCell"/>
</dbReference>
<evidence type="ECO:0000256" key="15">
    <source>
        <dbReference type="ARBA" id="ARBA00047816"/>
    </source>
</evidence>
<comment type="function">
    <text evidence="13">Subunits I and II form the functional core of the enzyme complex. Electrons originating in cytochrome c are transferred via heme a and Cu(A) to the binuclear center formed by heme a3 and Cu(B).</text>
</comment>
<dbReference type="NCBIfam" id="TIGR02866">
    <property type="entry name" value="CoxB"/>
    <property type="match status" value="1"/>
</dbReference>
<dbReference type="OrthoDB" id="9781261at2"/>
<keyword evidence="3" id="KW-0813">Transport</keyword>
<dbReference type="PANTHER" id="PTHR22888:SF9">
    <property type="entry name" value="CYTOCHROME C OXIDASE SUBUNIT 2"/>
    <property type="match status" value="1"/>
</dbReference>
<dbReference type="SUPFAM" id="SSF49503">
    <property type="entry name" value="Cupredoxins"/>
    <property type="match status" value="1"/>
</dbReference>
<keyword evidence="10 16" id="KW-0408">Iron</keyword>
<dbReference type="GO" id="GO:0016491">
    <property type="term" value="F:oxidoreductase activity"/>
    <property type="evidence" value="ECO:0007669"/>
    <property type="project" value="InterPro"/>
</dbReference>
<evidence type="ECO:0000256" key="11">
    <source>
        <dbReference type="ARBA" id="ARBA00023008"/>
    </source>
</evidence>
<dbReference type="PANTHER" id="PTHR22888">
    <property type="entry name" value="CYTOCHROME C OXIDASE, SUBUNIT II"/>
    <property type="match status" value="1"/>
</dbReference>
<comment type="subcellular location">
    <subcellularLocation>
        <location evidence="1">Membrane</location>
        <topology evidence="1">Multi-pass membrane protein</topology>
    </subcellularLocation>
</comment>
<evidence type="ECO:0000256" key="10">
    <source>
        <dbReference type="ARBA" id="ARBA00023004"/>
    </source>
</evidence>
<keyword evidence="21" id="KW-1185">Reference proteome</keyword>
<comment type="caution">
    <text evidence="20">The sequence shown here is derived from an EMBL/GenBank/DDBJ whole genome shotgun (WGS) entry which is preliminary data.</text>
</comment>
<dbReference type="Gene3D" id="1.10.760.10">
    <property type="entry name" value="Cytochrome c-like domain"/>
    <property type="match status" value="1"/>
</dbReference>
<evidence type="ECO:0000256" key="14">
    <source>
        <dbReference type="ARBA" id="ARBA00031399"/>
    </source>
</evidence>
<proteinExistence type="inferred from homology"/>
<dbReference type="PROSITE" id="PS51007">
    <property type="entry name" value="CYTC"/>
    <property type="match status" value="1"/>
</dbReference>
<dbReference type="Pfam" id="PF00034">
    <property type="entry name" value="Cytochrom_C"/>
    <property type="match status" value="1"/>
</dbReference>
<keyword evidence="7 16" id="KW-0479">Metal-binding</keyword>
<evidence type="ECO:0000313" key="20">
    <source>
        <dbReference type="EMBL" id="GAO38474.1"/>
    </source>
</evidence>
<evidence type="ECO:0000259" key="19">
    <source>
        <dbReference type="PROSITE" id="PS51007"/>
    </source>
</evidence>
<evidence type="ECO:0000256" key="4">
    <source>
        <dbReference type="ARBA" id="ARBA00022617"/>
    </source>
</evidence>
<keyword evidence="11" id="KW-0186">Copper</keyword>
<dbReference type="STRING" id="1219043.SCH01S_15_00990"/>
<dbReference type="GO" id="GO:0020037">
    <property type="term" value="F:heme binding"/>
    <property type="evidence" value="ECO:0007669"/>
    <property type="project" value="InterPro"/>
</dbReference>
<gene>
    <name evidence="20" type="ORF">SCH01S_15_00990</name>
</gene>
<sequence length="314" mass="34580">MRGFPVWPVEAGHYAGEMDALFIALVIVTVLTAGFVCFLLIFFAARYRAGHAADRSHTIEKTWKWEVGWTTASLLIFVGLAVWGADLYLRLYQPPKNAVQIFVVGKQWMWKAQHPGGQREINELHVPVGRAVRLVMASQDTIHSFYVPALRVKQDVVPGRYESLWFEADRPGRYHLFCAEYCGTDHARMGGWLVVMKPREFAGWLRSQGGQPTLAAQGEQLFHSFGCSGCHGPGGTVRAPDLNGVYGGPVALQDGRVVTADERYVRDSILLPKSEVAAGYDPVMPSFAGQVGEDDLAKLVAYVQSLGNARKGAS</sequence>
<protein>
    <recommendedName>
        <fullName evidence="14">Cytochrome aa3 subunit 2</fullName>
    </recommendedName>
</protein>
<comment type="catalytic activity">
    <reaction evidence="15">
        <text>4 Fe(II)-[cytochrome c] + O2 + 8 H(+)(in) = 4 Fe(III)-[cytochrome c] + 2 H2O + 4 H(+)(out)</text>
        <dbReference type="Rhea" id="RHEA:11436"/>
        <dbReference type="Rhea" id="RHEA-COMP:10350"/>
        <dbReference type="Rhea" id="RHEA-COMP:14399"/>
        <dbReference type="ChEBI" id="CHEBI:15377"/>
        <dbReference type="ChEBI" id="CHEBI:15378"/>
        <dbReference type="ChEBI" id="CHEBI:15379"/>
        <dbReference type="ChEBI" id="CHEBI:29033"/>
        <dbReference type="ChEBI" id="CHEBI:29034"/>
        <dbReference type="EC" id="7.1.1.9"/>
    </reaction>
</comment>
<dbReference type="InterPro" id="IPR009056">
    <property type="entry name" value="Cyt_c-like_dom"/>
</dbReference>
<dbReference type="PROSITE" id="PS50857">
    <property type="entry name" value="COX2_CUA"/>
    <property type="match status" value="1"/>
</dbReference>
<evidence type="ECO:0000313" key="21">
    <source>
        <dbReference type="Proteomes" id="UP000033202"/>
    </source>
</evidence>
<reference evidence="20 21" key="1">
    <citation type="submission" date="2015-04" db="EMBL/GenBank/DDBJ databases">
        <title>Whole genome shotgun sequence of Sphingomonas changbaiensis NBRC 104936.</title>
        <authorList>
            <person name="Katano-Makiyama Y."/>
            <person name="Hosoyama A."/>
            <person name="Hashimoto M."/>
            <person name="Noguchi M."/>
            <person name="Tsuchikane K."/>
            <person name="Ohji S."/>
            <person name="Yamazoe A."/>
            <person name="Ichikawa N."/>
            <person name="Kimura A."/>
            <person name="Fujita N."/>
        </authorList>
    </citation>
    <scope>NUCLEOTIDE SEQUENCE [LARGE SCALE GENOMIC DNA]</scope>
    <source>
        <strain evidence="20 21">NBRC 104936</strain>
    </source>
</reference>
<keyword evidence="6 17" id="KW-0812">Transmembrane</keyword>
<feature type="domain" description="Cytochrome oxidase subunit II copper A binding" evidence="18">
    <location>
        <begin position="96"/>
        <end position="207"/>
    </location>
</feature>
<evidence type="ECO:0000259" key="18">
    <source>
        <dbReference type="PROSITE" id="PS50857"/>
    </source>
</evidence>
<evidence type="ECO:0000256" key="9">
    <source>
        <dbReference type="ARBA" id="ARBA00022989"/>
    </source>
</evidence>
<evidence type="ECO:0000256" key="7">
    <source>
        <dbReference type="ARBA" id="ARBA00022723"/>
    </source>
</evidence>
<dbReference type="Gene3D" id="1.10.287.90">
    <property type="match status" value="1"/>
</dbReference>
<dbReference type="SUPFAM" id="SSF46626">
    <property type="entry name" value="Cytochrome c"/>
    <property type="match status" value="1"/>
</dbReference>
<dbReference type="InterPro" id="IPR008972">
    <property type="entry name" value="Cupredoxin"/>
</dbReference>
<feature type="transmembrane region" description="Helical" evidence="17">
    <location>
        <begin position="20"/>
        <end position="45"/>
    </location>
</feature>
<accession>A0A0E9MLS1</accession>
<keyword evidence="4 16" id="KW-0349">Heme</keyword>
<evidence type="ECO:0000256" key="8">
    <source>
        <dbReference type="ARBA" id="ARBA00022982"/>
    </source>
</evidence>
<evidence type="ECO:0000256" key="3">
    <source>
        <dbReference type="ARBA" id="ARBA00022448"/>
    </source>
</evidence>
<keyword evidence="5" id="KW-0679">Respiratory chain</keyword>
<feature type="domain" description="Cytochrome c" evidence="19">
    <location>
        <begin position="213"/>
        <end position="307"/>
    </location>
</feature>
<dbReference type="CDD" id="cd13915">
    <property type="entry name" value="CuRO_HCO_II_like_2"/>
    <property type="match status" value="1"/>
</dbReference>
<dbReference type="InterPro" id="IPR045187">
    <property type="entry name" value="CcO_II"/>
</dbReference>
<dbReference type="Proteomes" id="UP000033202">
    <property type="component" value="Unassembled WGS sequence"/>
</dbReference>
<evidence type="ECO:0000256" key="2">
    <source>
        <dbReference type="ARBA" id="ARBA00007866"/>
    </source>
</evidence>
<evidence type="ECO:0000256" key="12">
    <source>
        <dbReference type="ARBA" id="ARBA00023136"/>
    </source>
</evidence>
<dbReference type="GO" id="GO:0004129">
    <property type="term" value="F:cytochrome-c oxidase activity"/>
    <property type="evidence" value="ECO:0007669"/>
    <property type="project" value="UniProtKB-EC"/>
</dbReference>
<feature type="transmembrane region" description="Helical" evidence="17">
    <location>
        <begin position="66"/>
        <end position="85"/>
    </location>
</feature>
<dbReference type="GO" id="GO:0005507">
    <property type="term" value="F:copper ion binding"/>
    <property type="evidence" value="ECO:0007669"/>
    <property type="project" value="InterPro"/>
</dbReference>
<dbReference type="InterPro" id="IPR036257">
    <property type="entry name" value="Cyt_c_oxidase_su2_TM_sf"/>
</dbReference>
<evidence type="ECO:0000256" key="16">
    <source>
        <dbReference type="PROSITE-ProRule" id="PRU00433"/>
    </source>
</evidence>
<dbReference type="InterPro" id="IPR014222">
    <property type="entry name" value="Cyt_c_oxidase_su2"/>
</dbReference>
<dbReference type="Gene3D" id="2.60.40.420">
    <property type="entry name" value="Cupredoxins - blue copper proteins"/>
    <property type="match status" value="1"/>
</dbReference>
<name>A0A0E9MLS1_9SPHN</name>
<comment type="similarity">
    <text evidence="2">Belongs to the cytochrome c oxidase subunit 2 family.</text>
</comment>
<dbReference type="Pfam" id="PF00116">
    <property type="entry name" value="COX2"/>
    <property type="match status" value="1"/>
</dbReference>
<evidence type="ECO:0000256" key="13">
    <source>
        <dbReference type="ARBA" id="ARBA00024688"/>
    </source>
</evidence>
<dbReference type="AlphaFoldDB" id="A0A0E9MLS1"/>
<keyword evidence="9 17" id="KW-1133">Transmembrane helix</keyword>
<evidence type="ECO:0000256" key="17">
    <source>
        <dbReference type="SAM" id="Phobius"/>
    </source>
</evidence>
<evidence type="ECO:0000256" key="1">
    <source>
        <dbReference type="ARBA" id="ARBA00004141"/>
    </source>
</evidence>
<keyword evidence="8" id="KW-0249">Electron transport</keyword>
<dbReference type="EMBL" id="BBWU01000015">
    <property type="protein sequence ID" value="GAO38474.1"/>
    <property type="molecule type" value="Genomic_DNA"/>
</dbReference>
<dbReference type="InterPro" id="IPR002429">
    <property type="entry name" value="CcO_II-like_C"/>
</dbReference>
<dbReference type="RefSeq" id="WP_046347305.1">
    <property type="nucleotide sequence ID" value="NZ_BBWU01000015.1"/>
</dbReference>
<keyword evidence="12 17" id="KW-0472">Membrane</keyword>
<dbReference type="InterPro" id="IPR036909">
    <property type="entry name" value="Cyt_c-like_dom_sf"/>
</dbReference>
<dbReference type="SUPFAM" id="SSF81464">
    <property type="entry name" value="Cytochrome c oxidase subunit II-like, transmembrane region"/>
    <property type="match status" value="1"/>
</dbReference>
<organism evidence="20 21">
    <name type="scientific">Sphingomonas changbaiensis NBRC 104936</name>
    <dbReference type="NCBI Taxonomy" id="1219043"/>
    <lineage>
        <taxon>Bacteria</taxon>
        <taxon>Pseudomonadati</taxon>
        <taxon>Pseudomonadota</taxon>
        <taxon>Alphaproteobacteria</taxon>
        <taxon>Sphingomonadales</taxon>
        <taxon>Sphingomonadaceae</taxon>
        <taxon>Sphingomonas</taxon>
    </lineage>
</organism>